<keyword evidence="5" id="KW-1185">Reference proteome</keyword>
<name>A0A1B0BA21_9MUSC</name>
<feature type="domain" description="DNA polymerase alpha/delta/epsilon subunit B" evidence="3">
    <location>
        <begin position="56"/>
        <end position="166"/>
    </location>
</feature>
<reference evidence="5" key="1">
    <citation type="submission" date="2015-01" db="EMBL/GenBank/DDBJ databases">
        <authorList>
            <person name="Aksoy S."/>
            <person name="Warren W."/>
            <person name="Wilson R.K."/>
        </authorList>
    </citation>
    <scope>NUCLEOTIDE SEQUENCE [LARGE SCALE GENOMIC DNA]</scope>
    <source>
        <strain evidence="5">IAEA</strain>
    </source>
</reference>
<evidence type="ECO:0000313" key="5">
    <source>
        <dbReference type="Proteomes" id="UP000092460"/>
    </source>
</evidence>
<dbReference type="VEuPathDB" id="VectorBase:GPPI023570"/>
<reference evidence="4" key="2">
    <citation type="submission" date="2020-05" db="UniProtKB">
        <authorList>
            <consortium name="EnsemblMetazoa"/>
        </authorList>
    </citation>
    <scope>IDENTIFICATION</scope>
    <source>
        <strain evidence="4">IAEA</strain>
    </source>
</reference>
<evidence type="ECO:0000259" key="3">
    <source>
        <dbReference type="Pfam" id="PF04042"/>
    </source>
</evidence>
<proteinExistence type="inferred from homology"/>
<dbReference type="InterPro" id="IPR024826">
    <property type="entry name" value="DNA_pol_delta/II_ssu"/>
</dbReference>
<dbReference type="STRING" id="67801.A0A1B0BA21"/>
<dbReference type="AlphaFoldDB" id="A0A1B0BA21"/>
<organism evidence="4 5">
    <name type="scientific">Glossina palpalis gambiensis</name>
    <dbReference type="NCBI Taxonomy" id="67801"/>
    <lineage>
        <taxon>Eukaryota</taxon>
        <taxon>Metazoa</taxon>
        <taxon>Ecdysozoa</taxon>
        <taxon>Arthropoda</taxon>
        <taxon>Hexapoda</taxon>
        <taxon>Insecta</taxon>
        <taxon>Pterygota</taxon>
        <taxon>Neoptera</taxon>
        <taxon>Endopterygota</taxon>
        <taxon>Diptera</taxon>
        <taxon>Brachycera</taxon>
        <taxon>Muscomorpha</taxon>
        <taxon>Hippoboscoidea</taxon>
        <taxon>Glossinidae</taxon>
        <taxon>Glossina</taxon>
    </lineage>
</organism>
<dbReference type="PANTHER" id="PTHR10416:SF0">
    <property type="entry name" value="DNA POLYMERASE DELTA SUBUNIT 2"/>
    <property type="match status" value="1"/>
</dbReference>
<dbReference type="InterPro" id="IPR007185">
    <property type="entry name" value="DNA_pol_a/d/e_bsu"/>
</dbReference>
<dbReference type="EMBL" id="JXJN01010694">
    <property type="status" value="NOT_ANNOTATED_CDS"/>
    <property type="molecule type" value="Genomic_DNA"/>
</dbReference>
<dbReference type="EnsemblMetazoa" id="GPPI023570-RA">
    <property type="protein sequence ID" value="GPPI023570-PA"/>
    <property type="gene ID" value="GPPI023570"/>
</dbReference>
<comment type="similarity">
    <text evidence="1">Belongs to the DNA polymerase delta/II small subunit family.</text>
</comment>
<dbReference type="EMBL" id="JXJN01010695">
    <property type="status" value="NOT_ANNOTATED_CDS"/>
    <property type="molecule type" value="Genomic_DNA"/>
</dbReference>
<dbReference type="EMBL" id="JXJN01010693">
    <property type="status" value="NOT_ANNOTATED_CDS"/>
    <property type="molecule type" value="Genomic_DNA"/>
</dbReference>
<protein>
    <recommendedName>
        <fullName evidence="3">DNA polymerase alpha/delta/epsilon subunit B domain-containing protein</fullName>
    </recommendedName>
</protein>
<dbReference type="Proteomes" id="UP000092460">
    <property type="component" value="Unassembled WGS sequence"/>
</dbReference>
<dbReference type="Pfam" id="PF04042">
    <property type="entry name" value="DNA_pol_E_B"/>
    <property type="match status" value="1"/>
</dbReference>
<dbReference type="PANTHER" id="PTHR10416">
    <property type="entry name" value="DNA POLYMERASE DELTA SUBUNIT 2"/>
    <property type="match status" value="1"/>
</dbReference>
<dbReference type="GO" id="GO:0006271">
    <property type="term" value="P:DNA strand elongation involved in DNA replication"/>
    <property type="evidence" value="ECO:0007669"/>
    <property type="project" value="TreeGrafter"/>
</dbReference>
<keyword evidence="2" id="KW-0235">DNA replication</keyword>
<accession>A0A1B0BA21</accession>
<sequence length="173" mass="19627">MQNVHGNTNIIANTLPRAFEVNVLESTRLNIKILREEQMNGKKLQISLQEPNNNLAGNSVRGIVEDKRVTAFQRVFGSKESVNAMRALDEWFASWSSFVPLHVMAGAYDLAAYMMPQRPFHYCMFPLARRYEDFQCGPNPCDCSIDEIRVLETSGENIGDLLRSTALDKPMDK</sequence>
<dbReference type="Gene3D" id="3.60.21.50">
    <property type="match status" value="1"/>
</dbReference>
<evidence type="ECO:0000313" key="4">
    <source>
        <dbReference type="EnsemblMetazoa" id="GPPI023570-PA"/>
    </source>
</evidence>
<dbReference type="GO" id="GO:0043625">
    <property type="term" value="C:delta DNA polymerase complex"/>
    <property type="evidence" value="ECO:0007669"/>
    <property type="project" value="TreeGrafter"/>
</dbReference>
<dbReference type="GO" id="GO:0003677">
    <property type="term" value="F:DNA binding"/>
    <property type="evidence" value="ECO:0007669"/>
    <property type="project" value="InterPro"/>
</dbReference>
<evidence type="ECO:0000256" key="1">
    <source>
        <dbReference type="ARBA" id="ARBA00006035"/>
    </source>
</evidence>
<evidence type="ECO:0000256" key="2">
    <source>
        <dbReference type="ARBA" id="ARBA00022705"/>
    </source>
</evidence>